<feature type="domain" description="NusB/RsmB/TIM44" evidence="6">
    <location>
        <begin position="183"/>
        <end position="295"/>
    </location>
</feature>
<dbReference type="NCBIfam" id="TIGR01951">
    <property type="entry name" value="nusB"/>
    <property type="match status" value="1"/>
</dbReference>
<keyword evidence="3" id="KW-0694">RNA-binding</keyword>
<evidence type="ECO:0000259" key="6">
    <source>
        <dbReference type="Pfam" id="PF01029"/>
    </source>
</evidence>
<dbReference type="SUPFAM" id="SSF48013">
    <property type="entry name" value="NusB-like"/>
    <property type="match status" value="1"/>
</dbReference>
<dbReference type="InterPro" id="IPR006027">
    <property type="entry name" value="NusB_RsmB_TIM44"/>
</dbReference>
<evidence type="ECO:0000256" key="3">
    <source>
        <dbReference type="ARBA" id="ARBA00022884"/>
    </source>
</evidence>
<dbReference type="GO" id="GO:0003723">
    <property type="term" value="F:RNA binding"/>
    <property type="evidence" value="ECO:0007669"/>
    <property type="project" value="UniProtKB-KW"/>
</dbReference>
<dbReference type="InterPro" id="IPR035926">
    <property type="entry name" value="NusB-like_sf"/>
</dbReference>
<organism evidence="7 8">
    <name type="scientific">Tenuifilum thalassicum</name>
    <dbReference type="NCBI Taxonomy" id="2590900"/>
    <lineage>
        <taxon>Bacteria</taxon>
        <taxon>Pseudomonadati</taxon>
        <taxon>Bacteroidota</taxon>
        <taxon>Bacteroidia</taxon>
        <taxon>Bacteroidales</taxon>
        <taxon>Tenuifilaceae</taxon>
        <taxon>Tenuifilum</taxon>
    </lineage>
</organism>
<dbReference type="KEGG" id="ttz:FHG85_07490"/>
<keyword evidence="2" id="KW-0889">Transcription antitermination</keyword>
<protein>
    <submittedName>
        <fullName evidence="7">Transcription antitermination factor NusB</fullName>
    </submittedName>
</protein>
<dbReference type="AlphaFoldDB" id="A0A7D3Y4Q2"/>
<evidence type="ECO:0000313" key="8">
    <source>
        <dbReference type="Proteomes" id="UP000500961"/>
    </source>
</evidence>
<dbReference type="PANTHER" id="PTHR11078">
    <property type="entry name" value="N UTILIZATION SUBSTANCE PROTEIN B-RELATED"/>
    <property type="match status" value="1"/>
</dbReference>
<dbReference type="GO" id="GO:0005829">
    <property type="term" value="C:cytosol"/>
    <property type="evidence" value="ECO:0007669"/>
    <property type="project" value="TreeGrafter"/>
</dbReference>
<keyword evidence="4" id="KW-0805">Transcription regulation</keyword>
<evidence type="ECO:0000256" key="5">
    <source>
        <dbReference type="ARBA" id="ARBA00023163"/>
    </source>
</evidence>
<proteinExistence type="inferred from homology"/>
<dbReference type="Proteomes" id="UP000500961">
    <property type="component" value="Chromosome"/>
</dbReference>
<keyword evidence="8" id="KW-1185">Reference proteome</keyword>
<gene>
    <name evidence="7" type="primary">nusB</name>
    <name evidence="7" type="ORF">FHG85_07490</name>
</gene>
<keyword evidence="5" id="KW-0804">Transcription</keyword>
<dbReference type="EMBL" id="CP041345">
    <property type="protein sequence ID" value="QKG80109.1"/>
    <property type="molecule type" value="Genomic_DNA"/>
</dbReference>
<name>A0A7D3Y4Q2_9BACT</name>
<reference evidence="7 8" key="1">
    <citation type="submission" date="2019-07" db="EMBL/GenBank/DDBJ databases">
        <title>Thalassofilum flectens gen. nov., sp. nov., a novel moderate thermophilic anaerobe from a shallow sea hot spring in Kunashir Island (Russia), representing a new family in the order Bacteroidales, and proposal of Thalassofilacea fam. nov.</title>
        <authorList>
            <person name="Kochetkova T.V."/>
            <person name="Podosokorskaya O.A."/>
            <person name="Novikov A."/>
            <person name="Elcheninov A.G."/>
            <person name="Toshchakov S.V."/>
            <person name="Kublanov I.V."/>
        </authorList>
    </citation>
    <scope>NUCLEOTIDE SEQUENCE [LARGE SCALE GENOMIC DNA]</scope>
    <source>
        <strain evidence="7 8">38-H</strain>
    </source>
</reference>
<dbReference type="GO" id="GO:0006353">
    <property type="term" value="P:DNA-templated transcription termination"/>
    <property type="evidence" value="ECO:0007669"/>
    <property type="project" value="InterPro"/>
</dbReference>
<dbReference type="InterPro" id="IPR011605">
    <property type="entry name" value="NusB_fam"/>
</dbReference>
<evidence type="ECO:0000313" key="7">
    <source>
        <dbReference type="EMBL" id="QKG80109.1"/>
    </source>
</evidence>
<dbReference type="Gene3D" id="1.10.940.10">
    <property type="entry name" value="NusB-like"/>
    <property type="match status" value="1"/>
</dbReference>
<evidence type="ECO:0000256" key="1">
    <source>
        <dbReference type="ARBA" id="ARBA00005952"/>
    </source>
</evidence>
<dbReference type="PANTHER" id="PTHR11078:SF3">
    <property type="entry name" value="ANTITERMINATION NUSB DOMAIN-CONTAINING PROTEIN"/>
    <property type="match status" value="1"/>
</dbReference>
<evidence type="ECO:0000256" key="2">
    <source>
        <dbReference type="ARBA" id="ARBA00022814"/>
    </source>
</evidence>
<evidence type="ECO:0000256" key="4">
    <source>
        <dbReference type="ARBA" id="ARBA00023015"/>
    </source>
</evidence>
<comment type="similarity">
    <text evidence="1">Belongs to the NusB family.</text>
</comment>
<dbReference type="RefSeq" id="WP_173074532.1">
    <property type="nucleotide sequence ID" value="NZ_CP041345.1"/>
</dbReference>
<accession>A0A7D3Y4Q2</accession>
<dbReference type="Pfam" id="PF01029">
    <property type="entry name" value="NusB"/>
    <property type="match status" value="1"/>
</dbReference>
<dbReference type="GO" id="GO:0031564">
    <property type="term" value="P:transcription antitermination"/>
    <property type="evidence" value="ECO:0007669"/>
    <property type="project" value="UniProtKB-KW"/>
</dbReference>
<sequence length="333" mass="38599">MINRRLIRIKALQVLFAYYRNGGDSLINLEKELFHSIDKSYHLYILLLLLPETLVELAQNKIDLAKQKLRPTPEELNPNLRFVQNRAAAALANDDKLHERAQENRLNWLNQSEITKSLFNQFIASDFYASYMNADECSFADDKAVFVQFFNKILNVNDDFDSFLEEQSIYWNDDLEFVSSMAVKTIKKIDESSSSVNVMDPFRSDDDIDFAKRLLRKTVLNHKENLELIDQFTQNWELDRIAAMDILIMELALTEIMEFPTIPVKVSMNEYIDIAKFYSTEQSNVFINGVLDKIIAHLREKDAIVKQGRGLIGENNESISSESLNVFDDEEDN</sequence>